<evidence type="ECO:0000313" key="1">
    <source>
        <dbReference type="EMBL" id="KAK7338352.1"/>
    </source>
</evidence>
<name>A0AAN9LLR8_CANGL</name>
<accession>A0AAN9LLR8</accession>
<dbReference type="EMBL" id="JAYMYQ010000004">
    <property type="protein sequence ID" value="KAK7338352.1"/>
    <property type="molecule type" value="Genomic_DNA"/>
</dbReference>
<protein>
    <submittedName>
        <fullName evidence="1">Uncharacterized protein</fullName>
    </submittedName>
</protein>
<dbReference type="Proteomes" id="UP001367508">
    <property type="component" value="Unassembled WGS sequence"/>
</dbReference>
<keyword evidence="2" id="KW-1185">Reference proteome</keyword>
<gene>
    <name evidence="1" type="ORF">VNO77_18959</name>
</gene>
<organism evidence="1 2">
    <name type="scientific">Canavalia gladiata</name>
    <name type="common">Sword bean</name>
    <name type="synonym">Dolichos gladiatus</name>
    <dbReference type="NCBI Taxonomy" id="3824"/>
    <lineage>
        <taxon>Eukaryota</taxon>
        <taxon>Viridiplantae</taxon>
        <taxon>Streptophyta</taxon>
        <taxon>Embryophyta</taxon>
        <taxon>Tracheophyta</taxon>
        <taxon>Spermatophyta</taxon>
        <taxon>Magnoliopsida</taxon>
        <taxon>eudicotyledons</taxon>
        <taxon>Gunneridae</taxon>
        <taxon>Pentapetalae</taxon>
        <taxon>rosids</taxon>
        <taxon>fabids</taxon>
        <taxon>Fabales</taxon>
        <taxon>Fabaceae</taxon>
        <taxon>Papilionoideae</taxon>
        <taxon>50 kb inversion clade</taxon>
        <taxon>NPAAA clade</taxon>
        <taxon>indigoferoid/millettioid clade</taxon>
        <taxon>Phaseoleae</taxon>
        <taxon>Canavalia</taxon>
    </lineage>
</organism>
<dbReference type="AlphaFoldDB" id="A0AAN9LLR8"/>
<comment type="caution">
    <text evidence="1">The sequence shown here is derived from an EMBL/GenBank/DDBJ whole genome shotgun (WGS) entry which is preliminary data.</text>
</comment>
<reference evidence="1 2" key="1">
    <citation type="submission" date="2024-01" db="EMBL/GenBank/DDBJ databases">
        <title>The genomes of 5 underutilized Papilionoideae crops provide insights into root nodulation and disease resistanc.</title>
        <authorList>
            <person name="Jiang F."/>
        </authorList>
    </citation>
    <scope>NUCLEOTIDE SEQUENCE [LARGE SCALE GENOMIC DNA]</scope>
    <source>
        <strain evidence="1">LVBAO_FW01</strain>
        <tissue evidence="1">Leaves</tissue>
    </source>
</reference>
<evidence type="ECO:0000313" key="2">
    <source>
        <dbReference type="Proteomes" id="UP001367508"/>
    </source>
</evidence>
<sequence>MAVDVDLELDMVRPKHGFLTHAAPYVKHYGKAFEETMHRGQLTGLQAVNPATQRALHLKLGTLLIGLNTWKAALSSIYHARILLKVETSPIPNSYLSSSHAFSFHLKVSAFDICVYPCDQNNFLVTQSALFIFSLRDCFLSKKFKAITQKEPSHMPQTLLLYALLSTF</sequence>
<proteinExistence type="predicted"/>